<proteinExistence type="predicted"/>
<evidence type="ECO:0000256" key="2">
    <source>
        <dbReference type="ARBA" id="ARBA00023043"/>
    </source>
</evidence>
<accession>A0A2G8L7M9</accession>
<dbReference type="Gene3D" id="1.25.40.20">
    <property type="entry name" value="Ankyrin repeat-containing domain"/>
    <property type="match status" value="1"/>
</dbReference>
<dbReference type="PROSITE" id="PS50088">
    <property type="entry name" value="ANK_REPEAT"/>
    <property type="match status" value="1"/>
</dbReference>
<dbReference type="PROSITE" id="PS50297">
    <property type="entry name" value="ANK_REP_REGION"/>
    <property type="match status" value="1"/>
</dbReference>
<dbReference type="PANTHER" id="PTHR24198">
    <property type="entry name" value="ANKYRIN REPEAT AND PROTEIN KINASE DOMAIN-CONTAINING PROTEIN"/>
    <property type="match status" value="1"/>
</dbReference>
<keyword evidence="1" id="KW-0677">Repeat</keyword>
<feature type="repeat" description="ANK" evidence="3">
    <location>
        <begin position="31"/>
        <end position="63"/>
    </location>
</feature>
<dbReference type="PANTHER" id="PTHR24198:SF188">
    <property type="entry name" value="ANKYRIN REPEAT DOMAIN 55"/>
    <property type="match status" value="1"/>
</dbReference>
<dbReference type="OrthoDB" id="539213at2759"/>
<name>A0A2G8L7M9_STIJA</name>
<dbReference type="Pfam" id="PF12796">
    <property type="entry name" value="Ank_2"/>
    <property type="match status" value="1"/>
</dbReference>
<dbReference type="SUPFAM" id="SSF48403">
    <property type="entry name" value="Ankyrin repeat"/>
    <property type="match status" value="1"/>
</dbReference>
<dbReference type="InterPro" id="IPR002110">
    <property type="entry name" value="Ankyrin_rpt"/>
</dbReference>
<evidence type="ECO:0000313" key="5">
    <source>
        <dbReference type="Proteomes" id="UP000230750"/>
    </source>
</evidence>
<protein>
    <submittedName>
        <fullName evidence="4">Putative ankyrin repeat domain-containing protein 55 isoform X2</fullName>
    </submittedName>
</protein>
<reference evidence="4 5" key="1">
    <citation type="journal article" date="2017" name="PLoS Biol.">
        <title>The sea cucumber genome provides insights into morphological evolution and visceral regeneration.</title>
        <authorList>
            <person name="Zhang X."/>
            <person name="Sun L."/>
            <person name="Yuan J."/>
            <person name="Sun Y."/>
            <person name="Gao Y."/>
            <person name="Zhang L."/>
            <person name="Li S."/>
            <person name="Dai H."/>
            <person name="Hamel J.F."/>
            <person name="Liu C."/>
            <person name="Yu Y."/>
            <person name="Liu S."/>
            <person name="Lin W."/>
            <person name="Guo K."/>
            <person name="Jin S."/>
            <person name="Xu P."/>
            <person name="Storey K.B."/>
            <person name="Huan P."/>
            <person name="Zhang T."/>
            <person name="Zhou Y."/>
            <person name="Zhang J."/>
            <person name="Lin C."/>
            <person name="Li X."/>
            <person name="Xing L."/>
            <person name="Huo D."/>
            <person name="Sun M."/>
            <person name="Wang L."/>
            <person name="Mercier A."/>
            <person name="Li F."/>
            <person name="Yang H."/>
            <person name="Xiang J."/>
        </authorList>
    </citation>
    <scope>NUCLEOTIDE SEQUENCE [LARGE SCALE GENOMIC DNA]</scope>
    <source>
        <strain evidence="4">Shaxun</strain>
        <tissue evidence="4">Muscle</tissue>
    </source>
</reference>
<dbReference type="Proteomes" id="UP000230750">
    <property type="component" value="Unassembled WGS sequence"/>
</dbReference>
<evidence type="ECO:0000256" key="3">
    <source>
        <dbReference type="PROSITE-ProRule" id="PRU00023"/>
    </source>
</evidence>
<dbReference type="STRING" id="307972.A0A2G8L7M9"/>
<gene>
    <name evidence="4" type="ORF">BSL78_06924</name>
</gene>
<keyword evidence="2 3" id="KW-0040">ANK repeat</keyword>
<evidence type="ECO:0000313" key="4">
    <source>
        <dbReference type="EMBL" id="PIK56185.1"/>
    </source>
</evidence>
<dbReference type="AlphaFoldDB" id="A0A2G8L7M9"/>
<dbReference type="InterPro" id="IPR036770">
    <property type="entry name" value="Ankyrin_rpt-contain_sf"/>
</dbReference>
<dbReference type="GO" id="GO:0005737">
    <property type="term" value="C:cytoplasm"/>
    <property type="evidence" value="ECO:0007669"/>
    <property type="project" value="TreeGrafter"/>
</dbReference>
<comment type="caution">
    <text evidence="4">The sequence shown here is derived from an EMBL/GenBank/DDBJ whole genome shotgun (WGS) entry which is preliminary data.</text>
</comment>
<evidence type="ECO:0000256" key="1">
    <source>
        <dbReference type="ARBA" id="ARBA00022737"/>
    </source>
</evidence>
<keyword evidence="5" id="KW-1185">Reference proteome</keyword>
<organism evidence="4 5">
    <name type="scientific">Stichopus japonicus</name>
    <name type="common">Sea cucumber</name>
    <dbReference type="NCBI Taxonomy" id="307972"/>
    <lineage>
        <taxon>Eukaryota</taxon>
        <taxon>Metazoa</taxon>
        <taxon>Echinodermata</taxon>
        <taxon>Eleutherozoa</taxon>
        <taxon>Echinozoa</taxon>
        <taxon>Holothuroidea</taxon>
        <taxon>Aspidochirotacea</taxon>
        <taxon>Aspidochirotida</taxon>
        <taxon>Stichopodidae</taxon>
        <taxon>Apostichopus</taxon>
    </lineage>
</organism>
<dbReference type="SMART" id="SM00248">
    <property type="entry name" value="ANK"/>
    <property type="match status" value="2"/>
</dbReference>
<sequence>MAHRAAAAGNVTLFMDAVNQDPSVLECQDEKGMTPLSHAVTNQRLDLLKLLVKMGANINTQDSLGRTPLCLAAYECWYEGVIFLLRNGAKQLLPDKHGRLPLHAATCDKDSR</sequence>
<dbReference type="EMBL" id="MRZV01000185">
    <property type="protein sequence ID" value="PIK56185.1"/>
    <property type="molecule type" value="Genomic_DNA"/>
</dbReference>